<accession>A0A1G2DK63</accession>
<name>A0A1G2DK63_9BACT</name>
<dbReference type="EMBL" id="MHLO01000005">
    <property type="protein sequence ID" value="OGZ13290.1"/>
    <property type="molecule type" value="Genomic_DNA"/>
</dbReference>
<evidence type="ECO:0000256" key="1">
    <source>
        <dbReference type="SAM" id="Phobius"/>
    </source>
</evidence>
<reference evidence="2 3" key="1">
    <citation type="journal article" date="2016" name="Nat. Commun.">
        <title>Thousands of microbial genomes shed light on interconnected biogeochemical processes in an aquifer system.</title>
        <authorList>
            <person name="Anantharaman K."/>
            <person name="Brown C.T."/>
            <person name="Hug L.A."/>
            <person name="Sharon I."/>
            <person name="Castelle C.J."/>
            <person name="Probst A.J."/>
            <person name="Thomas B.C."/>
            <person name="Singh A."/>
            <person name="Wilkins M.J."/>
            <person name="Karaoz U."/>
            <person name="Brodie E.L."/>
            <person name="Williams K.H."/>
            <person name="Hubbard S.S."/>
            <person name="Banfield J.F."/>
        </authorList>
    </citation>
    <scope>NUCLEOTIDE SEQUENCE [LARGE SCALE GENOMIC DNA]</scope>
</reference>
<feature type="transmembrane region" description="Helical" evidence="1">
    <location>
        <begin position="20"/>
        <end position="40"/>
    </location>
</feature>
<dbReference type="Proteomes" id="UP000178636">
    <property type="component" value="Unassembled WGS sequence"/>
</dbReference>
<comment type="caution">
    <text evidence="2">The sequence shown here is derived from an EMBL/GenBank/DDBJ whole genome shotgun (WGS) entry which is preliminary data.</text>
</comment>
<protein>
    <submittedName>
        <fullName evidence="2">Uncharacterized protein</fullName>
    </submittedName>
</protein>
<dbReference type="AlphaFoldDB" id="A0A1G2DK63"/>
<keyword evidence="1" id="KW-1133">Transmembrane helix</keyword>
<organism evidence="2 3">
    <name type="scientific">Candidatus Lloydbacteria bacterium RIFCSPHIGHO2_02_FULL_54_17</name>
    <dbReference type="NCBI Taxonomy" id="1798664"/>
    <lineage>
        <taxon>Bacteria</taxon>
        <taxon>Candidatus Lloydiibacteriota</taxon>
    </lineage>
</organism>
<keyword evidence="1" id="KW-0812">Transmembrane</keyword>
<proteinExistence type="predicted"/>
<evidence type="ECO:0000313" key="2">
    <source>
        <dbReference type="EMBL" id="OGZ13290.1"/>
    </source>
</evidence>
<keyword evidence="1" id="KW-0472">Membrane</keyword>
<evidence type="ECO:0000313" key="3">
    <source>
        <dbReference type="Proteomes" id="UP000178636"/>
    </source>
</evidence>
<dbReference type="STRING" id="1798664.A3C93_00025"/>
<sequence>MFLRRHNSSRKGVSLIEAVLYVSMFAALLLIAMTSLFSTIKAFSALRISRDINDASVTVMERLTRDLKATAAIDLSQSTFGANPGRLTIVTVNASGTTMTVEYFVTAKALHIKENGADKGSLTSANTKIEGLVFYYINTGSTVSIKTELHLTASRGPVSGTEHFYNTSLLRGSY</sequence>
<gene>
    <name evidence="2" type="ORF">A3C93_00025</name>
</gene>